<keyword evidence="5" id="KW-0534">Nitrate assimilation</keyword>
<dbReference type="AlphaFoldDB" id="A0A1S6LMN6"/>
<feature type="transmembrane region" description="Helical" evidence="8">
    <location>
        <begin position="183"/>
        <end position="206"/>
    </location>
</feature>
<comment type="subcellular location">
    <subcellularLocation>
        <location evidence="1">Cell membrane</location>
        <topology evidence="1">Multi-pass membrane protein</topology>
    </subcellularLocation>
</comment>
<feature type="region of interest" description="Disordered" evidence="7">
    <location>
        <begin position="1"/>
        <end position="50"/>
    </location>
</feature>
<feature type="transmembrane region" description="Helical" evidence="8">
    <location>
        <begin position="151"/>
        <end position="176"/>
    </location>
</feature>
<feature type="transmembrane region" description="Helical" evidence="8">
    <location>
        <begin position="349"/>
        <end position="376"/>
    </location>
</feature>
<keyword evidence="4 8" id="KW-1133">Transmembrane helix</keyword>
<dbReference type="InterPro" id="IPR036259">
    <property type="entry name" value="MFS_trans_sf"/>
</dbReference>
<evidence type="ECO:0000256" key="1">
    <source>
        <dbReference type="ARBA" id="ARBA00004651"/>
    </source>
</evidence>
<evidence type="ECO:0000256" key="6">
    <source>
        <dbReference type="ARBA" id="ARBA00023136"/>
    </source>
</evidence>
<dbReference type="GO" id="GO:0015112">
    <property type="term" value="F:nitrate transmembrane transporter activity"/>
    <property type="evidence" value="ECO:0007669"/>
    <property type="project" value="InterPro"/>
</dbReference>
<feature type="domain" description="Major facilitator superfamily (MFS) profile" evidence="9">
    <location>
        <begin position="59"/>
        <end position="436"/>
    </location>
</feature>
<dbReference type="SUPFAM" id="SSF103473">
    <property type="entry name" value="MFS general substrate transporter"/>
    <property type="match status" value="1"/>
</dbReference>
<dbReference type="InterPro" id="IPR020846">
    <property type="entry name" value="MFS_dom"/>
</dbReference>
<dbReference type="InterPro" id="IPR044772">
    <property type="entry name" value="NO3_transporter"/>
</dbReference>
<reference evidence="10" key="1">
    <citation type="journal article" date="2016" name="Front. Microbiol.">
        <title>A Phenotypic and Genotypic Analysis of the Antimicrobial Potential of Cultivable Streptomyces Isolated from Cave Moonmilk Deposits.</title>
        <authorList>
            <person name="Maciejewska M."/>
            <person name="Adam D."/>
            <person name="Martinet L."/>
            <person name="Naome A."/>
            <person name="Calusinska M."/>
            <person name="Delfosse P."/>
            <person name="Carnol M."/>
            <person name="Barton H.A."/>
            <person name="Hayette M.P."/>
            <person name="Smargiasso N."/>
            <person name="De Pauw E."/>
            <person name="Hanikenne M."/>
            <person name="Baurain D."/>
            <person name="Rigali S."/>
        </authorList>
    </citation>
    <scope>NUCLEOTIDE SEQUENCE</scope>
    <source>
        <strain evidence="10">MM109</strain>
    </source>
</reference>
<feature type="transmembrane region" description="Helical" evidence="8">
    <location>
        <begin position="325"/>
        <end position="343"/>
    </location>
</feature>
<feature type="transmembrane region" description="Helical" evidence="8">
    <location>
        <begin position="254"/>
        <end position="275"/>
    </location>
</feature>
<feature type="transmembrane region" description="Helical" evidence="8">
    <location>
        <begin position="124"/>
        <end position="145"/>
    </location>
</feature>
<organism evidence="10">
    <name type="scientific">Streptomyces lunaelactis</name>
    <dbReference type="NCBI Taxonomy" id="1535768"/>
    <lineage>
        <taxon>Bacteria</taxon>
        <taxon>Bacillati</taxon>
        <taxon>Actinomycetota</taxon>
        <taxon>Actinomycetes</taxon>
        <taxon>Kitasatosporales</taxon>
        <taxon>Streptomycetaceae</taxon>
        <taxon>Streptomyces</taxon>
    </lineage>
</organism>
<evidence type="ECO:0000256" key="4">
    <source>
        <dbReference type="ARBA" id="ARBA00022989"/>
    </source>
</evidence>
<evidence type="ECO:0000313" key="10">
    <source>
        <dbReference type="EMBL" id="AQT39256.1"/>
    </source>
</evidence>
<feature type="compositionally biased region" description="Polar residues" evidence="7">
    <location>
        <begin position="15"/>
        <end position="27"/>
    </location>
</feature>
<feature type="transmembrane region" description="Helical" evidence="8">
    <location>
        <begin position="383"/>
        <end position="407"/>
    </location>
</feature>
<accession>A0A1S6LMN6</accession>
<gene>
    <name evidence="10" type="primary">narK2</name>
</gene>
<feature type="transmembrane region" description="Helical" evidence="8">
    <location>
        <begin position="57"/>
        <end position="77"/>
    </location>
</feature>
<keyword evidence="3 8" id="KW-0812">Transmembrane</keyword>
<evidence type="ECO:0000256" key="8">
    <source>
        <dbReference type="SAM" id="Phobius"/>
    </source>
</evidence>
<evidence type="ECO:0000256" key="2">
    <source>
        <dbReference type="ARBA" id="ARBA00008432"/>
    </source>
</evidence>
<dbReference type="InterPro" id="IPR011701">
    <property type="entry name" value="MFS"/>
</dbReference>
<evidence type="ECO:0000256" key="5">
    <source>
        <dbReference type="ARBA" id="ARBA00023063"/>
    </source>
</evidence>
<evidence type="ECO:0000256" key="3">
    <source>
        <dbReference type="ARBA" id="ARBA00022692"/>
    </source>
</evidence>
<feature type="transmembrane region" description="Helical" evidence="8">
    <location>
        <begin position="295"/>
        <end position="313"/>
    </location>
</feature>
<name>A0A1S6LMN6_9ACTN</name>
<dbReference type="GO" id="GO:0005886">
    <property type="term" value="C:plasma membrane"/>
    <property type="evidence" value="ECO:0007669"/>
    <property type="project" value="UniProtKB-SubCell"/>
</dbReference>
<feature type="transmembrane region" description="Helical" evidence="8">
    <location>
        <begin position="413"/>
        <end position="435"/>
    </location>
</feature>
<dbReference type="GO" id="GO:0042128">
    <property type="term" value="P:nitrate assimilation"/>
    <property type="evidence" value="ECO:0007669"/>
    <property type="project" value="UniProtKB-KW"/>
</dbReference>
<keyword evidence="6 8" id="KW-0472">Membrane</keyword>
<comment type="similarity">
    <text evidence="2">Belongs to the major facilitator superfamily. Nitrate/nitrite porter (TC 2.A.1.8) family.</text>
</comment>
<dbReference type="EMBL" id="KY288276">
    <property type="protein sequence ID" value="AQT39256.1"/>
    <property type="molecule type" value="Genomic_DNA"/>
</dbReference>
<dbReference type="Pfam" id="PF07690">
    <property type="entry name" value="MFS_1"/>
    <property type="match status" value="1"/>
</dbReference>
<proteinExistence type="inferred from homology"/>
<dbReference type="PANTHER" id="PTHR23515">
    <property type="entry name" value="HIGH-AFFINITY NITRATE TRANSPORTER 2.3"/>
    <property type="match status" value="1"/>
</dbReference>
<protein>
    <submittedName>
        <fullName evidence="10">NarK2</fullName>
    </submittedName>
</protein>
<feature type="transmembrane region" description="Helical" evidence="8">
    <location>
        <begin position="97"/>
        <end position="117"/>
    </location>
</feature>
<feature type="transmembrane region" description="Helical" evidence="8">
    <location>
        <begin position="212"/>
        <end position="233"/>
    </location>
</feature>
<dbReference type="Gene3D" id="1.20.1250.20">
    <property type="entry name" value="MFS general substrate transporter like domains"/>
    <property type="match status" value="2"/>
</dbReference>
<evidence type="ECO:0000256" key="7">
    <source>
        <dbReference type="SAM" id="MobiDB-lite"/>
    </source>
</evidence>
<dbReference type="PROSITE" id="PS50850">
    <property type="entry name" value="MFS"/>
    <property type="match status" value="1"/>
</dbReference>
<sequence length="453" mass="45560">MPTMPRPAKPEIPTDKSSAGRSPTGSPADNPEEAIGSPRSPGPATDAQAPPSAGRRWLMLALATVGFAVNFWAWALLSPLGPRFKDSLQLSAFQQALLVAVPVVVGSLGRIPVGALADRFGGRVMFPLVSAATIVPVLYLGLAGHSSLNQLLVGGFFLGIGGTAFAVGVPFVSAWFPPERRGLAIGVFGAGMGGTAISALTTVNLVKTHSLATPFVVTAIVLAGYAALAAFLLRDAPGRTVPPGTMTGRLAATVRLGVTWQASALYAVAFGGYVAFSVYLPTYLKSGYGLAQADAANRMAGFVLLAVVMRPVGGWLSDRLGPTRVLAVALAVVTVSAAVQSFAPPLAPLGTIAFLAIAAALGAGSGATFALVALLAPAGKVGAVTGVVGAAGGLGGFVPPLLMGSLYGAYGDYALGLALLALIAATALAFTATTVRKAVTRGAHRTPTAIDPA</sequence>
<evidence type="ECO:0000259" key="9">
    <source>
        <dbReference type="PROSITE" id="PS50850"/>
    </source>
</evidence>